<sequence length="370" mass="42547">MDPELMWDDEVELMMIMAAMEEDMGDDSDGGGKDELVQVDVEGYRMMSNASFKAHFRMDRIVFEKLVVVVGLHMRRANRLKKLYTGVDKIVMMGLWPLFNQDTFRSTGLHFQKMRGGIHEHYRCLIEVLSELSEKYVKWPDELERQTIQEEFAMKYGYIGAVGCIDGIHIEITAPLENPNDYINRHHTYSLLVQAVCDQNLLYRDVYIGNPGAIGDVRNFDNSPLSRNLLTNPDMLSEGEHILGDGAYTLTDKLIIPYGDDGHIPDWMRTHNSLLSPCRVKIENSFALLRGKHRRLKKLPMRNPHLTRYHIAACFVLSNFITLKGDECRGLPPAQPPPIPQDEYNRLLAESRQRGAIKREFIANVLHPHR</sequence>
<evidence type="ECO:0000256" key="2">
    <source>
        <dbReference type="ARBA" id="ARBA00004123"/>
    </source>
</evidence>
<keyword evidence="10" id="KW-1185">Reference proteome</keyword>
<evidence type="ECO:0000313" key="10">
    <source>
        <dbReference type="Proteomes" id="UP001219518"/>
    </source>
</evidence>
<gene>
    <name evidence="9" type="ORF">KUF71_001324</name>
</gene>
<dbReference type="InterPro" id="IPR027806">
    <property type="entry name" value="HARBI1_dom"/>
</dbReference>
<evidence type="ECO:0000256" key="4">
    <source>
        <dbReference type="ARBA" id="ARBA00022722"/>
    </source>
</evidence>
<comment type="similarity">
    <text evidence="3">Belongs to the HARBI1 family.</text>
</comment>
<feature type="domain" description="DDE Tnp4" evidence="8">
    <location>
        <begin position="165"/>
        <end position="319"/>
    </location>
</feature>
<keyword evidence="4" id="KW-0540">Nuclease</keyword>
<dbReference type="PANTHER" id="PTHR22930:SF85">
    <property type="entry name" value="GH03217P-RELATED"/>
    <property type="match status" value="1"/>
</dbReference>
<reference evidence="9" key="1">
    <citation type="submission" date="2021-07" db="EMBL/GenBank/DDBJ databases">
        <authorList>
            <person name="Catto M.A."/>
            <person name="Jacobson A."/>
            <person name="Kennedy G."/>
            <person name="Labadie P."/>
            <person name="Hunt B.G."/>
            <person name="Srinivasan R."/>
        </authorList>
    </citation>
    <scope>NUCLEOTIDE SEQUENCE</scope>
    <source>
        <strain evidence="9">PL_HMW_Pooled</strain>
        <tissue evidence="9">Head</tissue>
    </source>
</reference>
<reference evidence="9" key="2">
    <citation type="journal article" date="2023" name="BMC Genomics">
        <title>Pest status, molecular evolution, and epigenetic factors derived from the genome assembly of Frankliniella fusca, a thysanopteran phytovirus vector.</title>
        <authorList>
            <person name="Catto M.A."/>
            <person name="Labadie P.E."/>
            <person name="Jacobson A.L."/>
            <person name="Kennedy G.G."/>
            <person name="Srinivasan R."/>
            <person name="Hunt B.G."/>
        </authorList>
    </citation>
    <scope>NUCLEOTIDE SEQUENCE</scope>
    <source>
        <strain evidence="9">PL_HMW_Pooled</strain>
    </source>
</reference>
<evidence type="ECO:0000313" key="9">
    <source>
        <dbReference type="EMBL" id="KAK3931951.1"/>
    </source>
</evidence>
<dbReference type="PANTHER" id="PTHR22930">
    <property type="match status" value="1"/>
</dbReference>
<keyword evidence="5" id="KW-0479">Metal-binding</keyword>
<dbReference type="Pfam" id="PF13359">
    <property type="entry name" value="DDE_Tnp_4"/>
    <property type="match status" value="1"/>
</dbReference>
<comment type="caution">
    <text evidence="9">The sequence shown here is derived from an EMBL/GenBank/DDBJ whole genome shotgun (WGS) entry which is preliminary data.</text>
</comment>
<dbReference type="InterPro" id="IPR045249">
    <property type="entry name" value="HARBI1-like"/>
</dbReference>
<evidence type="ECO:0000259" key="8">
    <source>
        <dbReference type="Pfam" id="PF13359"/>
    </source>
</evidence>
<evidence type="ECO:0000256" key="5">
    <source>
        <dbReference type="ARBA" id="ARBA00022723"/>
    </source>
</evidence>
<keyword evidence="6" id="KW-0378">Hydrolase</keyword>
<protein>
    <submittedName>
        <fullName evidence="9">Protein ANTAGONIST OF LIKE HETEROCHROMATIN PROTEIN 1</fullName>
    </submittedName>
</protein>
<comment type="cofactor">
    <cofactor evidence="1">
        <name>a divalent metal cation</name>
        <dbReference type="ChEBI" id="CHEBI:60240"/>
    </cofactor>
</comment>
<evidence type="ECO:0000256" key="7">
    <source>
        <dbReference type="ARBA" id="ARBA00023242"/>
    </source>
</evidence>
<proteinExistence type="inferred from homology"/>
<name>A0AAE1I4E8_9NEOP</name>
<keyword evidence="7" id="KW-0539">Nucleus</keyword>
<evidence type="ECO:0000256" key="1">
    <source>
        <dbReference type="ARBA" id="ARBA00001968"/>
    </source>
</evidence>
<dbReference type="GO" id="GO:0016787">
    <property type="term" value="F:hydrolase activity"/>
    <property type="evidence" value="ECO:0007669"/>
    <property type="project" value="UniProtKB-KW"/>
</dbReference>
<dbReference type="GO" id="GO:0004518">
    <property type="term" value="F:nuclease activity"/>
    <property type="evidence" value="ECO:0007669"/>
    <property type="project" value="UniProtKB-KW"/>
</dbReference>
<accession>A0AAE1I4E8</accession>
<evidence type="ECO:0000256" key="3">
    <source>
        <dbReference type="ARBA" id="ARBA00006958"/>
    </source>
</evidence>
<organism evidence="9 10">
    <name type="scientific">Frankliniella fusca</name>
    <dbReference type="NCBI Taxonomy" id="407009"/>
    <lineage>
        <taxon>Eukaryota</taxon>
        <taxon>Metazoa</taxon>
        <taxon>Ecdysozoa</taxon>
        <taxon>Arthropoda</taxon>
        <taxon>Hexapoda</taxon>
        <taxon>Insecta</taxon>
        <taxon>Pterygota</taxon>
        <taxon>Neoptera</taxon>
        <taxon>Paraneoptera</taxon>
        <taxon>Thysanoptera</taxon>
        <taxon>Terebrantia</taxon>
        <taxon>Thripoidea</taxon>
        <taxon>Thripidae</taxon>
        <taxon>Frankliniella</taxon>
    </lineage>
</organism>
<dbReference type="GO" id="GO:0005634">
    <property type="term" value="C:nucleus"/>
    <property type="evidence" value="ECO:0007669"/>
    <property type="project" value="UniProtKB-SubCell"/>
</dbReference>
<evidence type="ECO:0000256" key="6">
    <source>
        <dbReference type="ARBA" id="ARBA00022801"/>
    </source>
</evidence>
<dbReference type="Proteomes" id="UP001219518">
    <property type="component" value="Unassembled WGS sequence"/>
</dbReference>
<dbReference type="EMBL" id="JAHWGI010001433">
    <property type="protein sequence ID" value="KAK3931951.1"/>
    <property type="molecule type" value="Genomic_DNA"/>
</dbReference>
<dbReference type="AlphaFoldDB" id="A0AAE1I4E8"/>
<comment type="subcellular location">
    <subcellularLocation>
        <location evidence="2">Nucleus</location>
    </subcellularLocation>
</comment>
<dbReference type="GO" id="GO:0046872">
    <property type="term" value="F:metal ion binding"/>
    <property type="evidence" value="ECO:0007669"/>
    <property type="project" value="UniProtKB-KW"/>
</dbReference>